<keyword evidence="3" id="KW-0406">Ion transport</keyword>
<dbReference type="Proteomes" id="UP000318483">
    <property type="component" value="Plasmid unnamed3"/>
</dbReference>
<sequence length="200" mass="22685">MPRLTLNKAQLAKEKSALAMYRRYLPSLDLKRRQLMAERKRTEERIAALRREEAERVDGIGAAIPMLADRGIDLSGLATLKFVRLGERNVAGQRVPVVEEIEVEVAPYGRLGRPHWVDLTAERLRDVLRLRVEARVAEREIELLDAALAKVTQRINLFEKVLIPRTRANIRRLGIVLGDMERSAVVNAKIGKRKREAAGP</sequence>
<protein>
    <submittedName>
        <fullName evidence="5">V-type ATP synthase subunit D</fullName>
    </submittedName>
</protein>
<proteinExistence type="inferred from homology"/>
<evidence type="ECO:0000256" key="1">
    <source>
        <dbReference type="ARBA" id="ARBA00005850"/>
    </source>
</evidence>
<keyword evidence="6" id="KW-1185">Reference proteome</keyword>
<dbReference type="EMBL" id="CP042264">
    <property type="protein sequence ID" value="QDY71193.1"/>
    <property type="molecule type" value="Genomic_DNA"/>
</dbReference>
<dbReference type="GO" id="GO:0046961">
    <property type="term" value="F:proton-transporting ATPase activity, rotational mechanism"/>
    <property type="evidence" value="ECO:0007669"/>
    <property type="project" value="InterPro"/>
</dbReference>
<dbReference type="AlphaFoldDB" id="A0A5B8J080"/>
<evidence type="ECO:0000256" key="4">
    <source>
        <dbReference type="SAM" id="Coils"/>
    </source>
</evidence>
<dbReference type="RefSeq" id="WP_146366609.1">
    <property type="nucleotide sequence ID" value="NZ_CP042264.1"/>
</dbReference>
<dbReference type="OrthoDB" id="5637912at2"/>
<evidence type="ECO:0000256" key="2">
    <source>
        <dbReference type="ARBA" id="ARBA00022448"/>
    </source>
</evidence>
<comment type="similarity">
    <text evidence="1">Belongs to the V-ATPase D subunit family.</text>
</comment>
<dbReference type="NCBIfam" id="TIGR00309">
    <property type="entry name" value="V_ATPase_subD"/>
    <property type="match status" value="1"/>
</dbReference>
<dbReference type="Gene3D" id="1.10.287.3240">
    <property type="match status" value="1"/>
</dbReference>
<feature type="coiled-coil region" evidence="4">
    <location>
        <begin position="127"/>
        <end position="154"/>
    </location>
</feature>
<reference evidence="5 6" key="1">
    <citation type="submission" date="2019-07" db="EMBL/GenBank/DDBJ databases">
        <title>Litoreibacter alkalisoli sp. nov., isolated from saline-alkaline soil.</title>
        <authorList>
            <person name="Wang S."/>
            <person name="Xu L."/>
            <person name="Xing Y.-T."/>
            <person name="Sun J.-Q."/>
        </authorList>
    </citation>
    <scope>NUCLEOTIDE SEQUENCE [LARGE SCALE GENOMIC DNA]</scope>
    <source>
        <strain evidence="5 6">LN3S51</strain>
        <plasmid evidence="5 6">unnamed3</plasmid>
    </source>
</reference>
<name>A0A5B8J080_9RHOB</name>
<evidence type="ECO:0000313" key="5">
    <source>
        <dbReference type="EMBL" id="QDY71193.1"/>
    </source>
</evidence>
<evidence type="ECO:0000313" key="6">
    <source>
        <dbReference type="Proteomes" id="UP000318483"/>
    </source>
</evidence>
<gene>
    <name evidence="5" type="ORF">FPZ52_15960</name>
</gene>
<keyword evidence="5" id="KW-0614">Plasmid</keyword>
<keyword evidence="2" id="KW-0813">Transport</keyword>
<dbReference type="Pfam" id="PF01813">
    <property type="entry name" value="ATP-synt_D"/>
    <property type="match status" value="1"/>
</dbReference>
<dbReference type="InterPro" id="IPR002699">
    <property type="entry name" value="V_ATPase_D"/>
</dbReference>
<geneLocation type="plasmid" evidence="5 6">
    <name>unnamed3</name>
</geneLocation>
<accession>A0A5B8J080</accession>
<dbReference type="KEGG" id="lit:FPZ52_15960"/>
<organism evidence="5 6">
    <name type="scientific">Qingshengfaniella alkalisoli</name>
    <dbReference type="NCBI Taxonomy" id="2599296"/>
    <lineage>
        <taxon>Bacteria</taxon>
        <taxon>Pseudomonadati</taxon>
        <taxon>Pseudomonadota</taxon>
        <taxon>Alphaproteobacteria</taxon>
        <taxon>Rhodobacterales</taxon>
        <taxon>Paracoccaceae</taxon>
        <taxon>Qingshengfaniella</taxon>
    </lineage>
</organism>
<evidence type="ECO:0000256" key="3">
    <source>
        <dbReference type="ARBA" id="ARBA00023065"/>
    </source>
</evidence>
<keyword evidence="4" id="KW-0175">Coiled coil</keyword>